<dbReference type="AlphaFoldDB" id="A0A078A0S8"/>
<dbReference type="Proteomes" id="UP000039865">
    <property type="component" value="Unassembled WGS sequence"/>
</dbReference>
<gene>
    <name evidence="1" type="primary">Contig6874.g7357</name>
    <name evidence="1" type="ORF">STYLEM_3368</name>
</gene>
<evidence type="ECO:0000313" key="1">
    <source>
        <dbReference type="EMBL" id="CDW74389.1"/>
    </source>
</evidence>
<evidence type="ECO:0000313" key="2">
    <source>
        <dbReference type="Proteomes" id="UP000039865"/>
    </source>
</evidence>
<accession>A0A078A0S8</accession>
<dbReference type="GO" id="GO:0045048">
    <property type="term" value="P:protein insertion into ER membrane"/>
    <property type="evidence" value="ECO:0007669"/>
    <property type="project" value="InterPro"/>
</dbReference>
<protein>
    <submittedName>
        <fullName evidence="1">Uncharacterized protein</fullName>
    </submittedName>
</protein>
<sequence>MSNSLVLSFSSKLKSITDILSSQFRAKMRRKNEEMKKAIQRGLKDLADHSQKDLLADLLETYYMEHVKKTNEVDDYFYEQLIFAFEHGDNARMENLFERVIEFTRNQNKELSRLLALRYQQQQKYALAYGYSGELDLFIARTQLDLIVRCENFDGARKIKKHFAREQTPLLNYTDMLQELIQIGDFALFKETKDKYDSQIDRDPTFLNGLMKLLNGFFGGN</sequence>
<dbReference type="InterPro" id="IPR011990">
    <property type="entry name" value="TPR-like_helical_dom_sf"/>
</dbReference>
<organism evidence="1 2">
    <name type="scientific">Stylonychia lemnae</name>
    <name type="common">Ciliate</name>
    <dbReference type="NCBI Taxonomy" id="5949"/>
    <lineage>
        <taxon>Eukaryota</taxon>
        <taxon>Sar</taxon>
        <taxon>Alveolata</taxon>
        <taxon>Ciliophora</taxon>
        <taxon>Intramacronucleata</taxon>
        <taxon>Spirotrichea</taxon>
        <taxon>Stichotrichia</taxon>
        <taxon>Sporadotrichida</taxon>
        <taxon>Oxytrichidae</taxon>
        <taxon>Stylonychinae</taxon>
        <taxon>Stylonychia</taxon>
    </lineage>
</organism>
<dbReference type="Pfam" id="PF04190">
    <property type="entry name" value="GET4"/>
    <property type="match status" value="1"/>
</dbReference>
<reference evidence="1 2" key="1">
    <citation type="submission" date="2014-06" db="EMBL/GenBank/DDBJ databases">
        <authorList>
            <person name="Swart Estienne"/>
        </authorList>
    </citation>
    <scope>NUCLEOTIDE SEQUENCE [LARGE SCALE GENOMIC DNA]</scope>
    <source>
        <strain evidence="1 2">130c</strain>
    </source>
</reference>
<name>A0A078A0S8_STYLE</name>
<dbReference type="EMBL" id="CCKQ01003266">
    <property type="protein sequence ID" value="CDW74389.1"/>
    <property type="molecule type" value="Genomic_DNA"/>
</dbReference>
<dbReference type="Gene3D" id="1.25.40.10">
    <property type="entry name" value="Tetratricopeptide repeat domain"/>
    <property type="match status" value="1"/>
</dbReference>
<keyword evidence="2" id="KW-1185">Reference proteome</keyword>
<dbReference type="OrthoDB" id="10252405at2759"/>
<dbReference type="InterPro" id="IPR007317">
    <property type="entry name" value="GET4"/>
</dbReference>
<proteinExistence type="predicted"/>
<dbReference type="InParanoid" id="A0A078A0S8"/>